<feature type="transmembrane region" description="Helical" evidence="4">
    <location>
        <begin position="399"/>
        <end position="422"/>
    </location>
</feature>
<keyword evidence="7" id="KW-1185">Reference proteome</keyword>
<proteinExistence type="inferred from homology"/>
<keyword evidence="4" id="KW-0812">Transmembrane</keyword>
<dbReference type="GO" id="GO:0000030">
    <property type="term" value="F:mannosyltransferase activity"/>
    <property type="evidence" value="ECO:0007669"/>
    <property type="project" value="TreeGrafter"/>
</dbReference>
<comment type="similarity">
    <text evidence="1">Belongs to the glycosyltransferase 32 family.</text>
</comment>
<evidence type="ECO:0000256" key="3">
    <source>
        <dbReference type="SAM" id="MobiDB-lite"/>
    </source>
</evidence>
<comment type="caution">
    <text evidence="6">The sequence shown here is derived from an EMBL/GenBank/DDBJ whole genome shotgun (WGS) entry which is preliminary data.</text>
</comment>
<dbReference type="EMBL" id="JAGFBS010000006">
    <property type="protein sequence ID" value="KAG6378686.1"/>
    <property type="molecule type" value="Genomic_DNA"/>
</dbReference>
<keyword evidence="4" id="KW-0472">Membrane</keyword>
<dbReference type="Pfam" id="PF04488">
    <property type="entry name" value="Gly_transf_sug"/>
    <property type="match status" value="1"/>
</dbReference>
<dbReference type="InterPro" id="IPR051706">
    <property type="entry name" value="Glycosyltransferase_domain"/>
</dbReference>
<dbReference type="GO" id="GO:0004540">
    <property type="term" value="F:RNA nuclease activity"/>
    <property type="evidence" value="ECO:0007669"/>
    <property type="project" value="UniProtKB-ARBA"/>
</dbReference>
<dbReference type="PANTHER" id="PTHR32385:SF15">
    <property type="entry name" value="INOSITOL PHOSPHOCERAMIDE MANNOSYLTRANSFERASE 1"/>
    <property type="match status" value="1"/>
</dbReference>
<dbReference type="CDD" id="cd18727">
    <property type="entry name" value="PIN_Swt1-like"/>
    <property type="match status" value="1"/>
</dbReference>
<dbReference type="PANTHER" id="PTHR32385">
    <property type="entry name" value="MANNOSYL PHOSPHORYLINOSITOL CERAMIDE SYNTHASE"/>
    <property type="match status" value="1"/>
</dbReference>
<evidence type="ECO:0000256" key="1">
    <source>
        <dbReference type="ARBA" id="ARBA00009003"/>
    </source>
</evidence>
<feature type="region of interest" description="Disordered" evidence="3">
    <location>
        <begin position="818"/>
        <end position="847"/>
    </location>
</feature>
<dbReference type="GO" id="GO:0016020">
    <property type="term" value="C:membrane"/>
    <property type="evidence" value="ECO:0007669"/>
    <property type="project" value="GOC"/>
</dbReference>
<sequence length="901" mass="102086">MLDGASNTYDAMRSTQLDATLRSIDEITNMDVEMQVPVTEQWAIVVLDTNILLEFLDIIQTFVSEAEQQRLPVLIIIPGAVIHELDVQKNRDGLSWLARRASTWLLKKVKERKSVKGQALDETCKSSGNWKMRERGEELGTERANDGLILDCCQYFFRVRQCRTFLCSKDKLLAVEAESVGIPTLFPNQGSFCSRDIALAVFGPEGSMLRFSGRFPRYHGNVMEDTGGVKGDDGMDIDDDSAVTELIRPSHALDLLHLQVIDHFSELLLELVAKVAGPEAEKFGAAEMTSRHAPASMRKQLMLWTASDSLEFLNTKKACPQSSPRVEVFLMRPYEGRGGRRGQDWSRRDWEVALNALGKIGDLWVDGAGLRESVPAVEMHLWRVFDLAMRPTGRRVLHIALVLLALILLGTLLVLSSVSYYLTINAAAYLNDLDVPILDNSTRWNATQHGLVERIPRILHQTWKSETLPPKWKNISQGCRDMMSDYEYMLWTDASSREFIAEHYPWFLDTFDNYEYVIQRADVIRYFVLHHYGGIYLDLDIGCLRPLDPLLVYPVILPKTIPVGVSNDLIFAEKRHPFLAQTIHNLVTFDHDWFLNYPTVMFSTGPMFLSAQYSIYTSSHPITPAEPGDVRILPKSLYGKNAKPGEAPHSFFSHFYGSSWHADDAPFISFLSHWGKPLMWLGLVVLLWGIYRLAIPTNSRKYSLRRIGGHDVLLPRWTQRNGRWHLDMRWSFLPPSATSTQPPSPSTSTLPQFEEHVSLLPLPFDIRSDSPAPSEVSSSIDIFPTTTHRGSSSVLDAVYRVRDRVATFFTIHRDNIISSRSPSQGTDILPRSPPPQPGPQLPPEKTRFPLDAARMGMGTTSREADPLFHQGAHNHTAWRAVYHHHRPSSMSILQHSHSLRY</sequence>
<dbReference type="SMART" id="SM00670">
    <property type="entry name" value="PINc"/>
    <property type="match status" value="1"/>
</dbReference>
<feature type="compositionally biased region" description="Pro residues" evidence="3">
    <location>
        <begin position="831"/>
        <end position="842"/>
    </location>
</feature>
<dbReference type="SUPFAM" id="SSF88723">
    <property type="entry name" value="PIN domain-like"/>
    <property type="match status" value="1"/>
</dbReference>
<name>A0A8I2YUM7_9AGAM</name>
<dbReference type="SUPFAM" id="SSF53448">
    <property type="entry name" value="Nucleotide-diphospho-sugar transferases"/>
    <property type="match status" value="1"/>
</dbReference>
<feature type="domain" description="PIN" evidence="5">
    <location>
        <begin position="43"/>
        <end position="175"/>
    </location>
</feature>
<dbReference type="InterPro" id="IPR029044">
    <property type="entry name" value="Nucleotide-diphossugar_trans"/>
</dbReference>
<feature type="transmembrane region" description="Helical" evidence="4">
    <location>
        <begin position="678"/>
        <end position="695"/>
    </location>
</feature>
<evidence type="ECO:0000313" key="6">
    <source>
        <dbReference type="EMBL" id="KAG6378686.1"/>
    </source>
</evidence>
<dbReference type="Gene3D" id="3.40.50.1010">
    <property type="entry name" value="5'-nuclease"/>
    <property type="match status" value="1"/>
</dbReference>
<dbReference type="Proteomes" id="UP000683000">
    <property type="component" value="Unassembled WGS sequence"/>
</dbReference>
<protein>
    <recommendedName>
        <fullName evidence="5">PIN domain-containing protein</fullName>
    </recommendedName>
</protein>
<organism evidence="6 7">
    <name type="scientific">Boletus reticuloceps</name>
    <dbReference type="NCBI Taxonomy" id="495285"/>
    <lineage>
        <taxon>Eukaryota</taxon>
        <taxon>Fungi</taxon>
        <taxon>Dikarya</taxon>
        <taxon>Basidiomycota</taxon>
        <taxon>Agaricomycotina</taxon>
        <taxon>Agaricomycetes</taxon>
        <taxon>Agaricomycetidae</taxon>
        <taxon>Boletales</taxon>
        <taxon>Boletineae</taxon>
        <taxon>Boletaceae</taxon>
        <taxon>Boletoideae</taxon>
        <taxon>Boletus</taxon>
    </lineage>
</organism>
<evidence type="ECO:0000256" key="4">
    <source>
        <dbReference type="SAM" id="Phobius"/>
    </source>
</evidence>
<dbReference type="InterPro" id="IPR007577">
    <property type="entry name" value="GlycoTrfase_DXD_sugar-bd_CS"/>
</dbReference>
<keyword evidence="4" id="KW-1133">Transmembrane helix</keyword>
<evidence type="ECO:0000259" key="5">
    <source>
        <dbReference type="SMART" id="SM00670"/>
    </source>
</evidence>
<dbReference type="InterPro" id="IPR002716">
    <property type="entry name" value="PIN_dom"/>
</dbReference>
<dbReference type="FunFam" id="3.90.550.20:FF:000005">
    <property type="entry name" value="Unplaced genomic scaffold supercont1.17, whole genome shotgun sequence"/>
    <property type="match status" value="1"/>
</dbReference>
<dbReference type="AlphaFoldDB" id="A0A8I2YUM7"/>
<dbReference type="InterPro" id="IPR029060">
    <property type="entry name" value="PIN-like_dom_sf"/>
</dbReference>
<dbReference type="Gene3D" id="3.90.550.20">
    <property type="match status" value="1"/>
</dbReference>
<keyword evidence="2" id="KW-0808">Transferase</keyword>
<accession>A0A8I2YUM7</accession>
<dbReference type="OrthoDB" id="3647at2759"/>
<reference evidence="6" key="1">
    <citation type="submission" date="2021-03" db="EMBL/GenBank/DDBJ databases">
        <title>Evolutionary innovations through gain and loss of genes in the ectomycorrhizal Boletales.</title>
        <authorList>
            <person name="Wu G."/>
            <person name="Miyauchi S."/>
            <person name="Morin E."/>
            <person name="Yang Z.-L."/>
            <person name="Xu J."/>
            <person name="Martin F.M."/>
        </authorList>
    </citation>
    <scope>NUCLEOTIDE SEQUENCE</scope>
    <source>
        <strain evidence="6">BR01</strain>
    </source>
</reference>
<evidence type="ECO:0000256" key="2">
    <source>
        <dbReference type="ARBA" id="ARBA00022679"/>
    </source>
</evidence>
<dbReference type="GO" id="GO:0051999">
    <property type="term" value="P:mannosyl-inositol phosphorylceramide biosynthetic process"/>
    <property type="evidence" value="ECO:0007669"/>
    <property type="project" value="TreeGrafter"/>
</dbReference>
<evidence type="ECO:0000313" key="7">
    <source>
        <dbReference type="Proteomes" id="UP000683000"/>
    </source>
</evidence>
<dbReference type="Pfam" id="PF13638">
    <property type="entry name" value="PIN_4"/>
    <property type="match status" value="1"/>
</dbReference>
<gene>
    <name evidence="6" type="ORF">JVT61DRAFT_12957</name>
</gene>